<dbReference type="EMBL" id="CAJJDP010000064">
    <property type="protein sequence ID" value="CAD8175600.1"/>
    <property type="molecule type" value="Genomic_DNA"/>
</dbReference>
<comment type="caution">
    <text evidence="1">The sequence shown here is derived from an EMBL/GenBank/DDBJ whole genome shotgun (WGS) entry which is preliminary data.</text>
</comment>
<evidence type="ECO:0000313" key="1">
    <source>
        <dbReference type="EMBL" id="CAD8175600.1"/>
    </source>
</evidence>
<accession>A0A8S1VEJ3</accession>
<reference evidence="1" key="1">
    <citation type="submission" date="2021-01" db="EMBL/GenBank/DDBJ databases">
        <authorList>
            <consortium name="Genoscope - CEA"/>
            <person name="William W."/>
        </authorList>
    </citation>
    <scope>NUCLEOTIDE SEQUENCE</scope>
</reference>
<keyword evidence="2" id="KW-1185">Reference proteome</keyword>
<dbReference type="AlphaFoldDB" id="A0A8S1VEJ3"/>
<protein>
    <submittedName>
        <fullName evidence="1">Uncharacterized protein</fullName>
    </submittedName>
</protein>
<name>A0A8S1VEJ3_PAROT</name>
<sequence>MRRQYLRFFFTMGTSQKFIHQMRIPSYQFSQTTQTNDYREILNQLNQLHKEKQQDHKQISSLLQQLKPYLPQFENPEIRELVSITFAQQINDENYAQKVFDRTTQLYLEQQASLTETLDILSVLVSGKYSKEFYQQSFNFVAAVSQAPDLTASQIGLTIFIYGQVSQHTKSTNKEVEKSLLLNFKQNIDQFRSNDLKHFAFGLILARIQRKDIFDLLEKQSLVTEMEFQDLIRVGTGIALFGNGSPEFWKLLEEQAIKNIPTTEAQNITNLFMLYKQFGHGTQEIFKLFEQQFIQRYDQFNSLMKLQMFSSFAKIRYPSSSIFKLFFRDIVGIIQSVNITSVQMLIFDCQKIFPQFPKQVQQFFINFIIKNYKKFHPVIKSKLYDSFQEQQLLTEELEVALLKKK</sequence>
<dbReference type="OrthoDB" id="301378at2759"/>
<organism evidence="1 2">
    <name type="scientific">Paramecium octaurelia</name>
    <dbReference type="NCBI Taxonomy" id="43137"/>
    <lineage>
        <taxon>Eukaryota</taxon>
        <taxon>Sar</taxon>
        <taxon>Alveolata</taxon>
        <taxon>Ciliophora</taxon>
        <taxon>Intramacronucleata</taxon>
        <taxon>Oligohymenophorea</taxon>
        <taxon>Peniculida</taxon>
        <taxon>Parameciidae</taxon>
        <taxon>Paramecium</taxon>
    </lineage>
</organism>
<proteinExistence type="predicted"/>
<gene>
    <name evidence="1" type="ORF">POCTA_138.1.T0650290</name>
</gene>
<dbReference type="Proteomes" id="UP000683925">
    <property type="component" value="Unassembled WGS sequence"/>
</dbReference>
<dbReference type="OMA" id="LMKLQMF"/>
<evidence type="ECO:0000313" key="2">
    <source>
        <dbReference type="Proteomes" id="UP000683925"/>
    </source>
</evidence>